<evidence type="ECO:0000256" key="2">
    <source>
        <dbReference type="ARBA" id="ARBA00004286"/>
    </source>
</evidence>
<feature type="compositionally biased region" description="Acidic residues" evidence="10">
    <location>
        <begin position="412"/>
        <end position="428"/>
    </location>
</feature>
<name>A0A6I8T9B5_AEDAE</name>
<dbReference type="PROSITE" id="PS50982">
    <property type="entry name" value="MBD"/>
    <property type="match status" value="1"/>
</dbReference>
<evidence type="ECO:0000256" key="4">
    <source>
        <dbReference type="ARBA" id="ARBA00022603"/>
    </source>
</evidence>
<evidence type="ECO:0000256" key="1">
    <source>
        <dbReference type="ARBA" id="ARBA00004123"/>
    </source>
</evidence>
<dbReference type="Gene3D" id="2.170.270.10">
    <property type="entry name" value="SET domain"/>
    <property type="match status" value="2"/>
</dbReference>
<evidence type="ECO:0000313" key="12">
    <source>
        <dbReference type="Proteomes" id="UP000008820"/>
    </source>
</evidence>
<feature type="compositionally biased region" description="Basic and acidic residues" evidence="10">
    <location>
        <begin position="459"/>
        <end position="490"/>
    </location>
</feature>
<dbReference type="EnsemblMetazoa" id="AAEL004290-RB">
    <property type="protein sequence ID" value="AAEL004290-PB"/>
    <property type="gene ID" value="AAEL004290"/>
</dbReference>
<dbReference type="Gene3D" id="3.30.890.10">
    <property type="entry name" value="Methyl-cpg-binding Protein 2, Chain A"/>
    <property type="match status" value="1"/>
</dbReference>
<evidence type="ECO:0000256" key="3">
    <source>
        <dbReference type="ARBA" id="ARBA00022454"/>
    </source>
</evidence>
<dbReference type="GO" id="GO:0070828">
    <property type="term" value="P:heterochromatin organization"/>
    <property type="evidence" value="ECO:0007669"/>
    <property type="project" value="TreeGrafter"/>
</dbReference>
<evidence type="ECO:0000256" key="10">
    <source>
        <dbReference type="SAM" id="MobiDB-lite"/>
    </source>
</evidence>
<dbReference type="SUPFAM" id="SSF54171">
    <property type="entry name" value="DNA-binding domain"/>
    <property type="match status" value="1"/>
</dbReference>
<keyword evidence="7" id="KW-0479">Metal-binding</keyword>
<reference evidence="11 12" key="1">
    <citation type="submission" date="2017-06" db="EMBL/GenBank/DDBJ databases">
        <title>Aedes aegypti genome working group (AGWG) sequencing and assembly.</title>
        <authorList>
            <consortium name="Aedes aegypti Genome Working Group (AGWG)"/>
            <person name="Matthews B.J."/>
        </authorList>
    </citation>
    <scope>NUCLEOTIDE SEQUENCE [LARGE SCALE GENOMIC DNA]</scope>
    <source>
        <strain evidence="11 12">LVP_AGWG</strain>
    </source>
</reference>
<organism evidence="11 12">
    <name type="scientific">Aedes aegypti</name>
    <name type="common">Yellowfever mosquito</name>
    <name type="synonym">Culex aegypti</name>
    <dbReference type="NCBI Taxonomy" id="7159"/>
    <lineage>
        <taxon>Eukaryota</taxon>
        <taxon>Metazoa</taxon>
        <taxon>Ecdysozoa</taxon>
        <taxon>Arthropoda</taxon>
        <taxon>Hexapoda</taxon>
        <taxon>Insecta</taxon>
        <taxon>Pterygota</taxon>
        <taxon>Neoptera</taxon>
        <taxon>Endopterygota</taxon>
        <taxon>Diptera</taxon>
        <taxon>Nematocera</taxon>
        <taxon>Culicoidea</taxon>
        <taxon>Culicidae</taxon>
        <taxon>Culicinae</taxon>
        <taxon>Aedini</taxon>
        <taxon>Aedes</taxon>
        <taxon>Stegomyia</taxon>
    </lineage>
</organism>
<gene>
    <name evidence="11" type="primary">5564489</name>
</gene>
<feature type="region of interest" description="Disordered" evidence="10">
    <location>
        <begin position="411"/>
        <end position="511"/>
    </location>
</feature>
<dbReference type="Pfam" id="PF01429">
    <property type="entry name" value="MBD"/>
    <property type="match status" value="1"/>
</dbReference>
<dbReference type="PROSITE" id="PS50280">
    <property type="entry name" value="SET"/>
    <property type="match status" value="1"/>
</dbReference>
<dbReference type="InterPro" id="IPR047232">
    <property type="entry name" value="SETDB1/2-like_MBD"/>
</dbReference>
<dbReference type="CDD" id="cd01395">
    <property type="entry name" value="HMT_MBD"/>
    <property type="match status" value="1"/>
</dbReference>
<dbReference type="PROSITE" id="PS50868">
    <property type="entry name" value="POST_SET"/>
    <property type="match status" value="1"/>
</dbReference>
<evidence type="ECO:0000256" key="7">
    <source>
        <dbReference type="ARBA" id="ARBA00022723"/>
    </source>
</evidence>
<feature type="compositionally biased region" description="Basic and acidic residues" evidence="10">
    <location>
        <begin position="32"/>
        <end position="41"/>
    </location>
</feature>
<keyword evidence="9" id="KW-0539">Nucleus</keyword>
<protein>
    <submittedName>
        <fullName evidence="11">Uncharacterized protein</fullName>
    </submittedName>
</protein>
<dbReference type="SMART" id="SM00391">
    <property type="entry name" value="MBD"/>
    <property type="match status" value="1"/>
</dbReference>
<dbReference type="PROSITE" id="PS50867">
    <property type="entry name" value="PRE_SET"/>
    <property type="match status" value="1"/>
</dbReference>
<keyword evidence="3" id="KW-0158">Chromosome</keyword>
<dbReference type="PANTHER" id="PTHR46024:SF1">
    <property type="entry name" value="HISTONE-LYSINE N-METHYLTRANSFERASE EGGLESS"/>
    <property type="match status" value="1"/>
</dbReference>
<dbReference type="InterPro" id="IPR007728">
    <property type="entry name" value="Pre-SET_dom"/>
</dbReference>
<evidence type="ECO:0000313" key="11">
    <source>
        <dbReference type="EnsemblMetazoa" id="AAEL004290-PB"/>
    </source>
</evidence>
<evidence type="ECO:0000256" key="8">
    <source>
        <dbReference type="ARBA" id="ARBA00022833"/>
    </source>
</evidence>
<dbReference type="GO" id="GO:0046974">
    <property type="term" value="F:histone H3K9 methyltransferase activity"/>
    <property type="evidence" value="ECO:0007669"/>
    <property type="project" value="TreeGrafter"/>
</dbReference>
<dbReference type="GO" id="GO:0010629">
    <property type="term" value="P:negative regulation of gene expression"/>
    <property type="evidence" value="ECO:0007669"/>
    <property type="project" value="TreeGrafter"/>
</dbReference>
<dbReference type="InterPro" id="IPR001214">
    <property type="entry name" value="SET_dom"/>
</dbReference>
<dbReference type="InterPro" id="IPR001739">
    <property type="entry name" value="Methyl_CpG_DNA-bd"/>
</dbReference>
<dbReference type="InterPro" id="IPR046341">
    <property type="entry name" value="SET_dom_sf"/>
</dbReference>
<dbReference type="GO" id="GO:0005634">
    <property type="term" value="C:nucleus"/>
    <property type="evidence" value="ECO:0007669"/>
    <property type="project" value="UniProtKB-SubCell"/>
</dbReference>
<keyword evidence="5" id="KW-0808">Transferase</keyword>
<feature type="region of interest" description="Disordered" evidence="10">
    <location>
        <begin position="58"/>
        <end position="77"/>
    </location>
</feature>
<feature type="region of interest" description="Disordered" evidence="10">
    <location>
        <begin position="18"/>
        <end position="46"/>
    </location>
</feature>
<evidence type="ECO:0000256" key="9">
    <source>
        <dbReference type="ARBA" id="ARBA00023242"/>
    </source>
</evidence>
<keyword evidence="6" id="KW-0949">S-adenosyl-L-methionine</keyword>
<dbReference type="SUPFAM" id="SSF82199">
    <property type="entry name" value="SET domain"/>
    <property type="match status" value="1"/>
</dbReference>
<dbReference type="GO" id="GO:0005694">
    <property type="term" value="C:chromosome"/>
    <property type="evidence" value="ECO:0007669"/>
    <property type="project" value="UniProtKB-SubCell"/>
</dbReference>
<dbReference type="GO" id="GO:0032259">
    <property type="term" value="P:methylation"/>
    <property type="evidence" value="ECO:0007669"/>
    <property type="project" value="UniProtKB-KW"/>
</dbReference>
<dbReference type="SMART" id="SM00317">
    <property type="entry name" value="SET"/>
    <property type="match status" value="1"/>
</dbReference>
<comment type="subcellular location">
    <subcellularLocation>
        <location evidence="2">Chromosome</location>
    </subcellularLocation>
    <subcellularLocation>
        <location evidence="1">Nucleus</location>
    </subcellularLocation>
</comment>
<dbReference type="InParanoid" id="A0A6I8T9B5"/>
<dbReference type="Proteomes" id="UP000008820">
    <property type="component" value="Chromosome 2"/>
</dbReference>
<keyword evidence="8" id="KW-0862">Zinc</keyword>
<dbReference type="OrthoDB" id="5792673at2759"/>
<dbReference type="AlphaFoldDB" id="A0A6I8T9B5"/>
<dbReference type="GO" id="GO:0008270">
    <property type="term" value="F:zinc ion binding"/>
    <property type="evidence" value="ECO:0007669"/>
    <property type="project" value="InterPro"/>
</dbReference>
<dbReference type="InterPro" id="IPR003616">
    <property type="entry name" value="Post-SET_dom"/>
</dbReference>
<accession>A0A6I8T9B5</accession>
<dbReference type="InterPro" id="IPR051516">
    <property type="entry name" value="SETDB_methyltransferase"/>
</dbReference>
<keyword evidence="4" id="KW-0489">Methyltransferase</keyword>
<dbReference type="Pfam" id="PF05033">
    <property type="entry name" value="Pre-SET"/>
    <property type="match status" value="1"/>
</dbReference>
<dbReference type="CDD" id="cd10517">
    <property type="entry name" value="SET_SETDB1"/>
    <property type="match status" value="1"/>
</dbReference>
<evidence type="ECO:0000256" key="5">
    <source>
        <dbReference type="ARBA" id="ARBA00022679"/>
    </source>
</evidence>
<dbReference type="InterPro" id="IPR016177">
    <property type="entry name" value="DNA-bd_dom_sf"/>
</dbReference>
<dbReference type="Pfam" id="PF00856">
    <property type="entry name" value="SET"/>
    <property type="match status" value="1"/>
</dbReference>
<evidence type="ECO:0000256" key="6">
    <source>
        <dbReference type="ARBA" id="ARBA00022691"/>
    </source>
</evidence>
<proteinExistence type="predicted"/>
<dbReference type="GO" id="GO:0003677">
    <property type="term" value="F:DNA binding"/>
    <property type="evidence" value="ECO:0007669"/>
    <property type="project" value="InterPro"/>
</dbReference>
<sequence>MSKASNKFSKFQKRNEPSIEYITLDDDDDESEQAKQLEPKKASTPQEQALQALKNLQMSQADSAANRSVAKKSTFHRATPASQPSAVFMNSSTIYCEDDRPKGKIVYYTAKKHLPPLKYKPHDCNPNCLFKITHNLKSYSPMAKPLLSGWERQLCKMRYKKVFVVYRAPCGRRVRNMYELHMYLRMTKATLNVENFDFDPMIHCLAEYVIENHIYHNPDLSDGKEFMAVPCVNYFDDTKPPPCIYSTERIPTEGVNLNLDSDFLCGCDCEDDCMDKSRCQCWQLTIAGAKFGNPNTSIDNIGYVYKRLQEPVVTGIYECNSRCKCKMNCLNRVVQHPLMTKLQVFKTSNRGWGIRCLNDVAKGSFICIYSGHLLTEEAGNTICEMNENKAGDEYFADLDYIETVEQLKEGYETDVVESDSEADSDEPDYDAKQDSGASDDDFTASTNPTDAAVKTRSQVRRDSRSSAQKSESKSEKKSSKKKEDNKNGSDDEREMVNLIPNSDMTKGDAPSPAIKYRSVRKYFGKHEQIYIMDAKKSGNLGRYFNHSCNPNLFVQNVFVDTHDLRFPWVAFFALCNVRAGSELTWNYNYDVGSVPGKVLYCQCGAENCRQRLL</sequence>
<dbReference type="SMART" id="SM00468">
    <property type="entry name" value="PreSET"/>
    <property type="match status" value="1"/>
</dbReference>
<dbReference type="PANTHER" id="PTHR46024">
    <property type="entry name" value="HISTONE-LYSINE N-METHYLTRANSFERASE EGGLESS"/>
    <property type="match status" value="1"/>
</dbReference>
<reference evidence="11" key="2">
    <citation type="submission" date="2020-05" db="UniProtKB">
        <authorList>
            <consortium name="EnsemblMetazoa"/>
        </authorList>
    </citation>
    <scope>IDENTIFICATION</scope>
    <source>
        <strain evidence="11">LVP_AGWG</strain>
    </source>
</reference>
<keyword evidence="12" id="KW-1185">Reference proteome</keyword>